<protein>
    <submittedName>
        <fullName evidence="2">Uncharacterized protein</fullName>
    </submittedName>
</protein>
<sequence length="509" mass="55722">MAKKITAGGKKKATEDDPAPPPDPAAQSAHQAQMNQARRLAQPRQPTEQPREPPAPRVPTVPPAPNERPPHKPMVGIEGRLQLEGHWNLQCYEYKYVTEHLQLHRFPIDRQEKPEESEPAEEVKAVEVEIVNGVVQNRQAEPPVESGGEPKGKEKEVAGDDEAEADGAPAGDEAEEASHEPVSEPQVDGTSEEISQCRGPLEKSLSELFKKLEKPDVGSSVGFQDDPFAKTNPETGEEDTAARDLHRSSGNRIVFIEKLRGAREQSSAVSAARDTSVKAGVKFSGVPSDVFGGGSGGAVSEALSRPPSRQHFRDQFDEDYDISSEESPDEDAEESPVQKRKEPRRSVLSVSEMCNDEAEEEEKPPAKTKRMFRIPTFSRGEVHADRDPSGTKSHKDSPKRKFSSVSENASDYYKTWPESDESGRSVGEADHRKREPTPEFDEDVFDGSPAKRRRVSSPVPPEEMTGRTKKGVEEVAELDVAQDESPKKGKQARGAAAKGRGGKGKGRGK</sequence>
<evidence type="ECO:0000256" key="1">
    <source>
        <dbReference type="SAM" id="MobiDB-lite"/>
    </source>
</evidence>
<comment type="caution">
    <text evidence="2">The sequence shown here is derived from an EMBL/GenBank/DDBJ whole genome shotgun (WGS) entry which is preliminary data.</text>
</comment>
<feature type="region of interest" description="Disordered" evidence="1">
    <location>
        <begin position="1"/>
        <end position="77"/>
    </location>
</feature>
<reference evidence="2 3" key="1">
    <citation type="journal article" date="2023" name="G3 (Bethesda)">
        <title>A chromosome-level genome assembly of Zasmidium syzygii isolated from banana leaves.</title>
        <authorList>
            <person name="van Westerhoven A.C."/>
            <person name="Mehrabi R."/>
            <person name="Talebi R."/>
            <person name="Steentjes M.B.F."/>
            <person name="Corcolon B."/>
            <person name="Chong P.A."/>
            <person name="Kema G.H.J."/>
            <person name="Seidl M.F."/>
        </authorList>
    </citation>
    <scope>NUCLEOTIDE SEQUENCE [LARGE SCALE GENOMIC DNA]</scope>
    <source>
        <strain evidence="2 3">P124</strain>
    </source>
</reference>
<feature type="region of interest" description="Disordered" evidence="1">
    <location>
        <begin position="262"/>
        <end position="509"/>
    </location>
</feature>
<gene>
    <name evidence="2" type="ORF">PRZ48_000466</name>
</gene>
<feature type="compositionally biased region" description="Basic residues" evidence="1">
    <location>
        <begin position="500"/>
        <end position="509"/>
    </location>
</feature>
<evidence type="ECO:0000313" key="3">
    <source>
        <dbReference type="Proteomes" id="UP001305779"/>
    </source>
</evidence>
<proteinExistence type="predicted"/>
<feature type="compositionally biased region" description="Basic and acidic residues" evidence="1">
    <location>
        <begin position="380"/>
        <end position="396"/>
    </location>
</feature>
<dbReference type="EMBL" id="JAXOVC010000001">
    <property type="protein sequence ID" value="KAK4506733.1"/>
    <property type="molecule type" value="Genomic_DNA"/>
</dbReference>
<feature type="compositionally biased region" description="Acidic residues" evidence="1">
    <location>
        <begin position="316"/>
        <end position="334"/>
    </location>
</feature>
<feature type="compositionally biased region" description="Pro residues" evidence="1">
    <location>
        <begin position="52"/>
        <end position="67"/>
    </location>
</feature>
<feature type="compositionally biased region" description="Basic and acidic residues" evidence="1">
    <location>
        <begin position="421"/>
        <end position="437"/>
    </location>
</feature>
<feature type="compositionally biased region" description="Basic and acidic residues" evidence="1">
    <location>
        <begin position="464"/>
        <end position="473"/>
    </location>
</feature>
<feature type="region of interest" description="Disordered" evidence="1">
    <location>
        <begin position="215"/>
        <end position="250"/>
    </location>
</feature>
<evidence type="ECO:0000313" key="2">
    <source>
        <dbReference type="EMBL" id="KAK4506733.1"/>
    </source>
</evidence>
<feature type="region of interest" description="Disordered" evidence="1">
    <location>
        <begin position="133"/>
        <end position="200"/>
    </location>
</feature>
<accession>A0ABR0EZU0</accession>
<name>A0ABR0EZU0_ZASCE</name>
<dbReference type="Proteomes" id="UP001305779">
    <property type="component" value="Unassembled WGS sequence"/>
</dbReference>
<feature type="compositionally biased region" description="Basic and acidic residues" evidence="1">
    <location>
        <begin position="148"/>
        <end position="158"/>
    </location>
</feature>
<keyword evidence="3" id="KW-1185">Reference proteome</keyword>
<organism evidence="2 3">
    <name type="scientific">Zasmidium cellare</name>
    <name type="common">Wine cellar mold</name>
    <name type="synonym">Racodium cellare</name>
    <dbReference type="NCBI Taxonomy" id="395010"/>
    <lineage>
        <taxon>Eukaryota</taxon>
        <taxon>Fungi</taxon>
        <taxon>Dikarya</taxon>
        <taxon>Ascomycota</taxon>
        <taxon>Pezizomycotina</taxon>
        <taxon>Dothideomycetes</taxon>
        <taxon>Dothideomycetidae</taxon>
        <taxon>Mycosphaerellales</taxon>
        <taxon>Mycosphaerellaceae</taxon>
        <taxon>Zasmidium</taxon>
    </lineage>
</organism>